<proteinExistence type="predicted"/>
<dbReference type="EMBL" id="JBAMIC010000001">
    <property type="protein sequence ID" value="KAK7116437.1"/>
    <property type="molecule type" value="Genomic_DNA"/>
</dbReference>
<dbReference type="GO" id="GO:0016887">
    <property type="term" value="F:ATP hydrolysis activity"/>
    <property type="evidence" value="ECO:0007669"/>
    <property type="project" value="InterPro"/>
</dbReference>
<dbReference type="GO" id="GO:0047730">
    <property type="term" value="F:carnosine synthase activity"/>
    <property type="evidence" value="ECO:0007669"/>
    <property type="project" value="InterPro"/>
</dbReference>
<keyword evidence="1" id="KW-0067">ATP-binding</keyword>
<accession>A0AAN9C2V3</accession>
<dbReference type="PANTHER" id="PTHR48066:SF1">
    <property type="entry name" value="CARNOSINE SYNTHASE 1"/>
    <property type="match status" value="1"/>
</dbReference>
<evidence type="ECO:0000256" key="1">
    <source>
        <dbReference type="PROSITE-ProRule" id="PRU00409"/>
    </source>
</evidence>
<dbReference type="PANTHER" id="PTHR48066">
    <property type="entry name" value="CARNOSINE SYNTHASE 1"/>
    <property type="match status" value="1"/>
</dbReference>
<organism evidence="3 4">
    <name type="scientific">Littorina saxatilis</name>
    <dbReference type="NCBI Taxonomy" id="31220"/>
    <lineage>
        <taxon>Eukaryota</taxon>
        <taxon>Metazoa</taxon>
        <taxon>Spiralia</taxon>
        <taxon>Lophotrochozoa</taxon>
        <taxon>Mollusca</taxon>
        <taxon>Gastropoda</taxon>
        <taxon>Caenogastropoda</taxon>
        <taxon>Littorinimorpha</taxon>
        <taxon>Littorinoidea</taxon>
        <taxon>Littorinidae</taxon>
        <taxon>Littorina</taxon>
    </lineage>
</organism>
<protein>
    <recommendedName>
        <fullName evidence="2">ATP-grasp domain-containing protein</fullName>
    </recommendedName>
</protein>
<sequence length="1047" mass="115083">MMTAQSATRDNLTIQACLGQCTDPCPVQEQFRLFQTVFNQLKLPPIVDRREHPRSDAHRGITIVVLAELEEALNVFLEGNRQCPGGVLLAMSAGWMSRRPSPDHPDLDTLYIHQAMTADRGGQTYLDVFRNPRRVSYLVNHLTGFTTEFRRTEGEELAAFGLDTPTSSSLLLNRRADDKLLTTSMCATVGVAHPITVGFWLPGDHNLHQHYPNNYPTVTAVKLTSRDLDIRHVEAKVREFLTSGMLADYEKVVVKPFGPAWNSCKGVSFHDTNDITGVLQSVLDLLTVINLGDGVLVQSYHATFKPMIKPGLGRHAISTDNVSLGFRVRAIVARTPQNTARMTQVVCAVNEDSKPIGRVNTAPASLELTLQQWGVTDVRQQRSIRRSLRHSSERLMTELMQQERGLTSQERGGHGSQTELVGIDLILTEIKGDIVPVVIEVNAHDCLYHATVFETMQPHRQGQATRTFLHTMIDRSQTFLMAGKTVVVIGAGGYSKRNIWKDADQYGVKVILVDSNPDHPAKSEVHTFLYVNMVDHTQDKQHAKTILGLLAAQLPGVQPDGCLTFWEDCVPLAALVGEGLNLTHSPSFRAAMNAKSKVLTQSVLWAQTSESPNDLPLAAYASPSVKVNDMNDLEEAVKMVPLPAVLKLEFGSSAVGVKHVHNFQEAVEHVKHLQDTLRSEADRPGVGLGHGYSLLLMPCLLGTEHDVDVVLFEGQLVAAFLSDNGPTRLPLCAETAAVMPSVLRNEHQRQLVSAAASCCRGLGLSTGVFNVEMMLTARGPKLIEVNARMGGYYLRDWIRQLYNADLLLFALMCACGVRPVLTGYCSGLDDENGFSSSSFDDVTEDDGTLEDAKGPISVIDDVSSSPVIMNGDVSKQGMYRGVRANGLHADDKDVSENSNDITSIKTFKNVIQKNCLRKNYINSENSIDNHVSFSNDRNVTSSDGDVTKVHLMGIMLYPSRHALTTTATPQCLKQLHETGQIIFTQFETEVVDSAENGSPFEEPFGNLAVRATSLQKSRAKLVSVCTSLGLETKESLREILQDFVSLT</sequence>
<dbReference type="Gene3D" id="3.30.470.20">
    <property type="entry name" value="ATP-grasp fold, B domain"/>
    <property type="match status" value="1"/>
</dbReference>
<dbReference type="Gene3D" id="3.40.50.20">
    <property type="match status" value="1"/>
</dbReference>
<dbReference type="InterPro" id="IPR011761">
    <property type="entry name" value="ATP-grasp"/>
</dbReference>
<dbReference type="SUPFAM" id="SSF56059">
    <property type="entry name" value="Glutathione synthetase ATP-binding domain-like"/>
    <property type="match status" value="1"/>
</dbReference>
<evidence type="ECO:0000313" key="3">
    <source>
        <dbReference type="EMBL" id="KAK7116437.1"/>
    </source>
</evidence>
<dbReference type="InterPro" id="IPR031046">
    <property type="entry name" value="CARNS1"/>
</dbReference>
<keyword evidence="4" id="KW-1185">Reference proteome</keyword>
<reference evidence="3 4" key="1">
    <citation type="submission" date="2024-02" db="EMBL/GenBank/DDBJ databases">
        <title>Chromosome-scale genome assembly of the rough periwinkle Littorina saxatilis.</title>
        <authorList>
            <person name="De Jode A."/>
            <person name="Faria R."/>
            <person name="Formenti G."/>
            <person name="Sims Y."/>
            <person name="Smith T.P."/>
            <person name="Tracey A."/>
            <person name="Wood J.M.D."/>
            <person name="Zagrodzka Z.B."/>
            <person name="Johannesson K."/>
            <person name="Butlin R.K."/>
            <person name="Leder E.H."/>
        </authorList>
    </citation>
    <scope>NUCLEOTIDE SEQUENCE [LARGE SCALE GENOMIC DNA]</scope>
    <source>
        <strain evidence="3">Snail1</strain>
        <tissue evidence="3">Muscle</tissue>
    </source>
</reference>
<dbReference type="GO" id="GO:0005524">
    <property type="term" value="F:ATP binding"/>
    <property type="evidence" value="ECO:0007669"/>
    <property type="project" value="UniProtKB-UniRule"/>
</dbReference>
<dbReference type="GO" id="GO:0046872">
    <property type="term" value="F:metal ion binding"/>
    <property type="evidence" value="ECO:0007669"/>
    <property type="project" value="InterPro"/>
</dbReference>
<dbReference type="GO" id="GO:0035499">
    <property type="term" value="P:carnosine biosynthetic process"/>
    <property type="evidence" value="ECO:0007669"/>
    <property type="project" value="InterPro"/>
</dbReference>
<evidence type="ECO:0000259" key="2">
    <source>
        <dbReference type="PROSITE" id="PS50975"/>
    </source>
</evidence>
<gene>
    <name evidence="3" type="ORF">V1264_002118</name>
</gene>
<keyword evidence="1" id="KW-0547">Nucleotide-binding</keyword>
<comment type="caution">
    <text evidence="3">The sequence shown here is derived from an EMBL/GenBank/DDBJ whole genome shotgun (WGS) entry which is preliminary data.</text>
</comment>
<dbReference type="AlphaFoldDB" id="A0AAN9C2V3"/>
<dbReference type="Pfam" id="PF13535">
    <property type="entry name" value="ATP-grasp_4"/>
    <property type="match status" value="1"/>
</dbReference>
<feature type="domain" description="ATP-grasp" evidence="2">
    <location>
        <begin position="614"/>
        <end position="815"/>
    </location>
</feature>
<name>A0AAN9C2V3_9CAEN</name>
<dbReference type="Proteomes" id="UP001374579">
    <property type="component" value="Unassembled WGS sequence"/>
</dbReference>
<dbReference type="PROSITE" id="PS50975">
    <property type="entry name" value="ATP_GRASP"/>
    <property type="match status" value="1"/>
</dbReference>
<evidence type="ECO:0000313" key="4">
    <source>
        <dbReference type="Proteomes" id="UP001374579"/>
    </source>
</evidence>